<dbReference type="RefSeq" id="WP_144700914.1">
    <property type="nucleotide sequence ID" value="NZ_VNJJ01000005.1"/>
</dbReference>
<dbReference type="EMBL" id="VNJJ01000005">
    <property type="protein sequence ID" value="TVY00396.1"/>
    <property type="molecule type" value="Genomic_DNA"/>
</dbReference>
<dbReference type="Proteomes" id="UP000316330">
    <property type="component" value="Unassembled WGS sequence"/>
</dbReference>
<dbReference type="AlphaFoldDB" id="A0A559JKJ2"/>
<accession>A0A559JKJ2</accession>
<proteinExistence type="predicted"/>
<reference evidence="1 2" key="1">
    <citation type="submission" date="2019-07" db="EMBL/GenBank/DDBJ databases">
        <authorList>
            <person name="Kim J."/>
        </authorList>
    </citation>
    <scope>NUCLEOTIDE SEQUENCE [LARGE SCALE GENOMIC DNA]</scope>
    <source>
        <strain evidence="1 2">G13</strain>
    </source>
</reference>
<evidence type="ECO:0008006" key="3">
    <source>
        <dbReference type="Google" id="ProtNLM"/>
    </source>
</evidence>
<protein>
    <recommendedName>
        <fullName evidence="3">Fungal lipase-like domain-containing protein</fullName>
    </recommendedName>
</protein>
<organism evidence="1 2">
    <name type="scientific">Cohnella terricola</name>
    <dbReference type="NCBI Taxonomy" id="1289167"/>
    <lineage>
        <taxon>Bacteria</taxon>
        <taxon>Bacillati</taxon>
        <taxon>Bacillota</taxon>
        <taxon>Bacilli</taxon>
        <taxon>Bacillales</taxon>
        <taxon>Paenibacillaceae</taxon>
        <taxon>Cohnella</taxon>
    </lineage>
</organism>
<comment type="caution">
    <text evidence="1">The sequence shown here is derived from an EMBL/GenBank/DDBJ whole genome shotgun (WGS) entry which is preliminary data.</text>
</comment>
<keyword evidence="2" id="KW-1185">Reference proteome</keyword>
<name>A0A559JKJ2_9BACL</name>
<evidence type="ECO:0000313" key="1">
    <source>
        <dbReference type="EMBL" id="TVY00396.1"/>
    </source>
</evidence>
<evidence type="ECO:0000313" key="2">
    <source>
        <dbReference type="Proteomes" id="UP000316330"/>
    </source>
</evidence>
<gene>
    <name evidence="1" type="ORF">FPZ45_10200</name>
</gene>
<sequence length="253" mass="27521">MENKIEMYFLAGLATAPTFMEGLRIALGEKIGRFITPNRVADHSGSPVQSGLLFPYGDWSRKAIPQLWEIRADMRLGAERFSKSIGGNRVVASIESSGIGDGFSPVRGRTTLLVGHSGGGVAAVQAAEMLLRSGARSSCFAVTIGSPRCRIPERLKPFVLAIRAARGETDRRSPDIVSRLGSYGGWILGSRLRLPAWHKGKHEPGATVGLPIIGGHADYFRNRAPYVNEQGKSNLDLVVDTITEWLGYNAKYR</sequence>
<dbReference type="OrthoDB" id="2558990at2"/>